<protein>
    <submittedName>
        <fullName evidence="6">3',5'-cyclic AMP phosphodiesterase CpdA</fullName>
    </submittedName>
</protein>
<evidence type="ECO:0000313" key="7">
    <source>
        <dbReference type="Proteomes" id="UP000190857"/>
    </source>
</evidence>
<evidence type="ECO:0000256" key="2">
    <source>
        <dbReference type="ARBA" id="ARBA00022801"/>
    </source>
</evidence>
<dbReference type="OrthoDB" id="5241795at2"/>
<evidence type="ECO:0000256" key="4">
    <source>
        <dbReference type="ARBA" id="ARBA00025742"/>
    </source>
</evidence>
<dbReference type="RefSeq" id="WP_079728404.1">
    <property type="nucleotide sequence ID" value="NZ_FUZP01000002.1"/>
</dbReference>
<comment type="similarity">
    <text evidence="4">Belongs to the cyclic nucleotide phosphodiesterase class-III family.</text>
</comment>
<dbReference type="Proteomes" id="UP000190857">
    <property type="component" value="Unassembled WGS sequence"/>
</dbReference>
<proteinExistence type="inferred from homology"/>
<dbReference type="GO" id="GO:0046872">
    <property type="term" value="F:metal ion binding"/>
    <property type="evidence" value="ECO:0007669"/>
    <property type="project" value="UniProtKB-KW"/>
</dbReference>
<dbReference type="EMBL" id="FUZP01000002">
    <property type="protein sequence ID" value="SKC64538.1"/>
    <property type="molecule type" value="Genomic_DNA"/>
</dbReference>
<evidence type="ECO:0000256" key="1">
    <source>
        <dbReference type="ARBA" id="ARBA00022723"/>
    </source>
</evidence>
<reference evidence="6 7" key="1">
    <citation type="submission" date="2017-02" db="EMBL/GenBank/DDBJ databases">
        <authorList>
            <person name="Peterson S.W."/>
        </authorList>
    </citation>
    <scope>NUCLEOTIDE SEQUENCE [LARGE SCALE GENOMIC DNA]</scope>
    <source>
        <strain evidence="6 7">VKM Ac-2059</strain>
    </source>
</reference>
<evidence type="ECO:0000259" key="5">
    <source>
        <dbReference type="Pfam" id="PF00149"/>
    </source>
</evidence>
<dbReference type="Gene3D" id="3.60.21.10">
    <property type="match status" value="1"/>
</dbReference>
<dbReference type="AlphaFoldDB" id="A0A1T5KMN4"/>
<feature type="domain" description="Calcineurin-like phosphoesterase" evidence="5">
    <location>
        <begin position="14"/>
        <end position="234"/>
    </location>
</feature>
<keyword evidence="2" id="KW-0378">Hydrolase</keyword>
<dbReference type="InterPro" id="IPR004843">
    <property type="entry name" value="Calcineurin-like_PHP"/>
</dbReference>
<dbReference type="PANTHER" id="PTHR42988">
    <property type="entry name" value="PHOSPHOHYDROLASE"/>
    <property type="match status" value="1"/>
</dbReference>
<dbReference type="InterPro" id="IPR029052">
    <property type="entry name" value="Metallo-depent_PP-like"/>
</dbReference>
<dbReference type="STRING" id="123320.SAMN06309945_2380"/>
<dbReference type="GO" id="GO:0016787">
    <property type="term" value="F:hydrolase activity"/>
    <property type="evidence" value="ECO:0007669"/>
    <property type="project" value="UniProtKB-KW"/>
</dbReference>
<accession>A0A1T5KMN4</accession>
<keyword evidence="7" id="KW-1185">Reference proteome</keyword>
<keyword evidence="3" id="KW-0408">Iron</keyword>
<sequence>MSAQFGQYPPARQTIVHLSDPHFLGGNAPLYGVVDTEQHLAQTLEQIRAMQIHPSAFVFTGDLADLGEPDAYARLRALVEPVAADLGAQLIWLMGNHDERAEFRAGLFGAAGSTHASSSTPQTHAPGASVSASAQQVTDAPVDVVYDLGGLRFIGLDSSVPGWHHGALADEQLEWLADVLSEPAEHGTIVGLHHPPVPSPLSFFDILELQEQHRLESVLRGSDVRAILGGHLHYSTHSVFAGIPVSVAAATCYTMNLTRPLDHPGGVDGGQSFSLVHVYDDRVTFSTVPVGDYPPSNTFPADFVERMSRLTPAERLEAFSRKR</sequence>
<dbReference type="Pfam" id="PF00149">
    <property type="entry name" value="Metallophos"/>
    <property type="match status" value="1"/>
</dbReference>
<organism evidence="6 7">
    <name type="scientific">Okibacterium fritillariae</name>
    <dbReference type="NCBI Taxonomy" id="123320"/>
    <lineage>
        <taxon>Bacteria</taxon>
        <taxon>Bacillati</taxon>
        <taxon>Actinomycetota</taxon>
        <taxon>Actinomycetes</taxon>
        <taxon>Micrococcales</taxon>
        <taxon>Microbacteriaceae</taxon>
        <taxon>Okibacterium</taxon>
    </lineage>
</organism>
<dbReference type="SUPFAM" id="SSF56300">
    <property type="entry name" value="Metallo-dependent phosphatases"/>
    <property type="match status" value="1"/>
</dbReference>
<dbReference type="PANTHER" id="PTHR42988:SF2">
    <property type="entry name" value="CYCLIC NUCLEOTIDE PHOSPHODIESTERASE CBUA0032-RELATED"/>
    <property type="match status" value="1"/>
</dbReference>
<gene>
    <name evidence="6" type="ORF">SAMN06309945_2380</name>
</gene>
<dbReference type="InterPro" id="IPR050884">
    <property type="entry name" value="CNP_phosphodiesterase-III"/>
</dbReference>
<keyword evidence="1" id="KW-0479">Metal-binding</keyword>
<name>A0A1T5KMN4_9MICO</name>
<evidence type="ECO:0000313" key="6">
    <source>
        <dbReference type="EMBL" id="SKC64538.1"/>
    </source>
</evidence>
<evidence type="ECO:0000256" key="3">
    <source>
        <dbReference type="ARBA" id="ARBA00023004"/>
    </source>
</evidence>